<evidence type="ECO:0000313" key="2">
    <source>
        <dbReference type="EMBL" id="KAF2279183.1"/>
    </source>
</evidence>
<feature type="transmembrane region" description="Helical" evidence="1">
    <location>
        <begin position="211"/>
        <end position="229"/>
    </location>
</feature>
<dbReference type="EMBL" id="ML986486">
    <property type="protein sequence ID" value="KAF2279183.1"/>
    <property type="molecule type" value="Genomic_DNA"/>
</dbReference>
<keyword evidence="1" id="KW-1133">Transmembrane helix</keyword>
<evidence type="ECO:0000313" key="3">
    <source>
        <dbReference type="Proteomes" id="UP000800097"/>
    </source>
</evidence>
<proteinExistence type="predicted"/>
<keyword evidence="3" id="KW-1185">Reference proteome</keyword>
<name>A0A6A6JSU6_WESOR</name>
<accession>A0A6A6JSU6</accession>
<dbReference type="AlphaFoldDB" id="A0A6A6JSU6"/>
<dbReference type="OrthoDB" id="3793262at2759"/>
<dbReference type="RefSeq" id="XP_033656722.1">
    <property type="nucleotide sequence ID" value="XM_033800647.1"/>
</dbReference>
<evidence type="ECO:0000256" key="1">
    <source>
        <dbReference type="SAM" id="Phobius"/>
    </source>
</evidence>
<reference evidence="2" key="1">
    <citation type="journal article" date="2020" name="Stud. Mycol.">
        <title>101 Dothideomycetes genomes: a test case for predicting lifestyles and emergence of pathogens.</title>
        <authorList>
            <person name="Haridas S."/>
            <person name="Albert R."/>
            <person name="Binder M."/>
            <person name="Bloem J."/>
            <person name="Labutti K."/>
            <person name="Salamov A."/>
            <person name="Andreopoulos B."/>
            <person name="Baker S."/>
            <person name="Barry K."/>
            <person name="Bills G."/>
            <person name="Bluhm B."/>
            <person name="Cannon C."/>
            <person name="Castanera R."/>
            <person name="Culley D."/>
            <person name="Daum C."/>
            <person name="Ezra D."/>
            <person name="Gonzalez J."/>
            <person name="Henrissat B."/>
            <person name="Kuo A."/>
            <person name="Liang C."/>
            <person name="Lipzen A."/>
            <person name="Lutzoni F."/>
            <person name="Magnuson J."/>
            <person name="Mondo S."/>
            <person name="Nolan M."/>
            <person name="Ohm R."/>
            <person name="Pangilinan J."/>
            <person name="Park H.-J."/>
            <person name="Ramirez L."/>
            <person name="Alfaro M."/>
            <person name="Sun H."/>
            <person name="Tritt A."/>
            <person name="Yoshinaga Y."/>
            <person name="Zwiers L.-H."/>
            <person name="Turgeon B."/>
            <person name="Goodwin S."/>
            <person name="Spatafora J."/>
            <person name="Crous P."/>
            <person name="Grigoriev I."/>
        </authorList>
    </citation>
    <scope>NUCLEOTIDE SEQUENCE</scope>
    <source>
        <strain evidence="2">CBS 379.55</strain>
    </source>
</reference>
<protein>
    <submittedName>
        <fullName evidence="2">Uncharacterized protein</fullName>
    </submittedName>
</protein>
<feature type="transmembrane region" description="Helical" evidence="1">
    <location>
        <begin position="244"/>
        <end position="266"/>
    </location>
</feature>
<gene>
    <name evidence="2" type="ORF">EI97DRAFT_455462</name>
</gene>
<keyword evidence="1" id="KW-0812">Transmembrane</keyword>
<organism evidence="2 3">
    <name type="scientific">Westerdykella ornata</name>
    <dbReference type="NCBI Taxonomy" id="318751"/>
    <lineage>
        <taxon>Eukaryota</taxon>
        <taxon>Fungi</taxon>
        <taxon>Dikarya</taxon>
        <taxon>Ascomycota</taxon>
        <taxon>Pezizomycotina</taxon>
        <taxon>Dothideomycetes</taxon>
        <taxon>Pleosporomycetidae</taxon>
        <taxon>Pleosporales</taxon>
        <taxon>Sporormiaceae</taxon>
        <taxon>Westerdykella</taxon>
    </lineage>
</organism>
<dbReference type="Gene3D" id="1.20.58.340">
    <property type="entry name" value="Magnesium transport protein CorA, transmembrane region"/>
    <property type="match status" value="1"/>
</dbReference>
<sequence length="306" mass="34015">MSITAEAVIAARQSVCAVVQYWLRTLPNALKAILVHAPPLSQNIKCAIRVHLEDRSCACLLTSSSQTRVDLVMGAVTELFNEGRFHPVSMLQIILDDRFAALEGWFEYLRTEYGASCMEFLKEVEDAQGHCGYNQLSSAETAALTEPIAFTLAKCDFTNDKLREVISRIEAQINVSFSLVAQEDSSINLFVAERSQHAAELAASDSRVMKVIAFMTLVFLPCSLVTSIWDAELVKLEGDKNWKIYLVASLGSSVLITALGSMLLLYRGRKWTARPGRETRLKWPFADTDGLPASPLANIWQRQPLQ</sequence>
<dbReference type="Proteomes" id="UP000800097">
    <property type="component" value="Unassembled WGS sequence"/>
</dbReference>
<dbReference type="GeneID" id="54553822"/>
<keyword evidence="1" id="KW-0472">Membrane</keyword>